<dbReference type="OrthoDB" id="8084989at2"/>
<name>A0A285PIN6_9HYPH</name>
<evidence type="ECO:0008006" key="3">
    <source>
        <dbReference type="Google" id="ProtNLM"/>
    </source>
</evidence>
<evidence type="ECO:0000313" key="2">
    <source>
        <dbReference type="Proteomes" id="UP000219439"/>
    </source>
</evidence>
<reference evidence="1 2" key="1">
    <citation type="submission" date="2017-09" db="EMBL/GenBank/DDBJ databases">
        <authorList>
            <person name="Ehlers B."/>
            <person name="Leendertz F.H."/>
        </authorList>
    </citation>
    <scope>NUCLEOTIDE SEQUENCE [LARGE SCALE GENOMIC DNA]</scope>
    <source>
        <strain evidence="1 2">DSM 18289</strain>
    </source>
</reference>
<dbReference type="EMBL" id="OBEL01000003">
    <property type="protein sequence ID" value="SNZ19721.1"/>
    <property type="molecule type" value="Genomic_DNA"/>
</dbReference>
<dbReference type="AlphaFoldDB" id="A0A285PIN6"/>
<evidence type="ECO:0000313" key="1">
    <source>
        <dbReference type="EMBL" id="SNZ19721.1"/>
    </source>
</evidence>
<proteinExistence type="predicted"/>
<dbReference type="Proteomes" id="UP000219439">
    <property type="component" value="Unassembled WGS sequence"/>
</dbReference>
<accession>A0A285PIN6</accession>
<dbReference type="RefSeq" id="WP_097154114.1">
    <property type="nucleotide sequence ID" value="NZ_OBEL01000003.1"/>
</dbReference>
<keyword evidence="2" id="KW-1185">Reference proteome</keyword>
<organism evidence="1 2">
    <name type="scientific">Cohaesibacter gelatinilyticus</name>
    <dbReference type="NCBI Taxonomy" id="372072"/>
    <lineage>
        <taxon>Bacteria</taxon>
        <taxon>Pseudomonadati</taxon>
        <taxon>Pseudomonadota</taxon>
        <taxon>Alphaproteobacteria</taxon>
        <taxon>Hyphomicrobiales</taxon>
        <taxon>Cohaesibacteraceae</taxon>
    </lineage>
</organism>
<protein>
    <recommendedName>
        <fullName evidence="3">PilZ domain-containing protein</fullName>
    </recommendedName>
</protein>
<gene>
    <name evidence="1" type="ORF">SAMN06265368_2813</name>
</gene>
<sequence>MTINRHQSDNRVQDIIRASRKNVERPVFKQEPYPNCRRRSPRQRVLKGAKITFNDYYESVSCRVVSQSEHGVMLRMDYDNLYLNSFKLAIPMDRGQWKCRVVQRDLPDVRVEFVSEKEELDQDLSVHAKIPANPFVMAIE</sequence>